<evidence type="ECO:0000313" key="5">
    <source>
        <dbReference type="Proteomes" id="UP000807115"/>
    </source>
</evidence>
<dbReference type="Proteomes" id="UP000807115">
    <property type="component" value="Chromosome 1"/>
</dbReference>
<dbReference type="InterPro" id="IPR011990">
    <property type="entry name" value="TPR-like_helical_dom_sf"/>
</dbReference>
<name>A0A921S430_SORBI</name>
<dbReference type="SMART" id="SM00248">
    <property type="entry name" value="ANK"/>
    <property type="match status" value="6"/>
</dbReference>
<dbReference type="Pfam" id="PF25575">
    <property type="entry name" value="TPR_BSK1_C"/>
    <property type="match status" value="1"/>
</dbReference>
<dbReference type="SMART" id="SM00028">
    <property type="entry name" value="TPR"/>
    <property type="match status" value="2"/>
</dbReference>
<keyword evidence="1" id="KW-0040">ANK repeat</keyword>
<keyword evidence="2" id="KW-0802">TPR repeat</keyword>
<reference evidence="4" key="1">
    <citation type="journal article" date="2019" name="BMC Genomics">
        <title>A new reference genome for Sorghum bicolor reveals high levels of sequence similarity between sweet and grain genotypes: implications for the genetics of sugar metabolism.</title>
        <authorList>
            <person name="Cooper E.A."/>
            <person name="Brenton Z.W."/>
            <person name="Flinn B.S."/>
            <person name="Jenkins J."/>
            <person name="Shu S."/>
            <person name="Flowers D."/>
            <person name="Luo F."/>
            <person name="Wang Y."/>
            <person name="Xia P."/>
            <person name="Barry K."/>
            <person name="Daum C."/>
            <person name="Lipzen A."/>
            <person name="Yoshinaga Y."/>
            <person name="Schmutz J."/>
            <person name="Saski C."/>
            <person name="Vermerris W."/>
            <person name="Kresovich S."/>
        </authorList>
    </citation>
    <scope>NUCLEOTIDE SEQUENCE</scope>
</reference>
<dbReference type="Pfam" id="PF12796">
    <property type="entry name" value="Ank_2"/>
    <property type="match status" value="2"/>
</dbReference>
<dbReference type="SUPFAM" id="SSF48403">
    <property type="entry name" value="Ankyrin repeat"/>
    <property type="match status" value="1"/>
</dbReference>
<feature type="domain" description="Serine/threonine-protein kinase BSK1-like TPR repeats" evidence="3">
    <location>
        <begin position="317"/>
        <end position="389"/>
    </location>
</feature>
<dbReference type="PANTHER" id="PTHR46224">
    <property type="entry name" value="ANKYRIN REPEAT FAMILY PROTEIN"/>
    <property type="match status" value="1"/>
</dbReference>
<dbReference type="Pfam" id="PF00023">
    <property type="entry name" value="Ank"/>
    <property type="match status" value="1"/>
</dbReference>
<dbReference type="SUPFAM" id="SSF48452">
    <property type="entry name" value="TPR-like"/>
    <property type="match status" value="1"/>
</dbReference>
<sequence>MAAPFVYLPSTFHGNSPDALLKAALDGNLGRIKGIIRNLGIGNGDRAAVLSFHKDGFGVLHCAACQGHLEVCKYLVEELGCDPNMAEGSCEGATPFMASAQSGDISTVKYLLDHGGDLMKADAKGRTVLHHAVCAGSCKVTEFLLSKGIPVDIDCGRGTPLFHAANNEQDKTLKILLDHHANPNTIVGGGMGTPLMSALIYRSLKCMKLLIKAGAEVNGEGSVMPPLVFATGHGGYTNFIQLLLKAGANPNIPDDLGRLPIELAALRECKEEVEMLLPLTSPIPNVRNWSVDGVISHAKFENTKPLDKMRINRRRAMIKSQADLAFRQKDYALALKFYNMGIDIAPEATLYSNRSLCKLRMGDGEGALSDAYQCRMMRPDWAKACYRQAAAHMLLKEYKQAYDALLDAQKLDPGNDEIEKELSKAMESMNVSPDED</sequence>
<dbReference type="PROSITE" id="PS50297">
    <property type="entry name" value="ANK_REP_REGION"/>
    <property type="match status" value="2"/>
</dbReference>
<dbReference type="InterPro" id="IPR036770">
    <property type="entry name" value="Ankyrin_rpt-contain_sf"/>
</dbReference>
<dbReference type="PROSITE" id="PS50088">
    <property type="entry name" value="ANK_REPEAT"/>
    <property type="match status" value="3"/>
</dbReference>
<dbReference type="Gene3D" id="1.25.40.20">
    <property type="entry name" value="Ankyrin repeat-containing domain"/>
    <property type="match status" value="2"/>
</dbReference>
<accession>A0A921S430</accession>
<feature type="repeat" description="ANK" evidence="1">
    <location>
        <begin position="124"/>
        <end position="156"/>
    </location>
</feature>
<dbReference type="AlphaFoldDB" id="A0A921S430"/>
<dbReference type="InterPro" id="IPR051616">
    <property type="entry name" value="Cul2-RING_E3_ligase_SR"/>
</dbReference>
<evidence type="ECO:0000259" key="3">
    <source>
        <dbReference type="Pfam" id="PF25575"/>
    </source>
</evidence>
<dbReference type="InterPro" id="IPR058209">
    <property type="entry name" value="TPR_BSK1_C"/>
</dbReference>
<dbReference type="PANTHER" id="PTHR46224:SF10">
    <property type="entry name" value="OS01G0189100 PROTEIN"/>
    <property type="match status" value="1"/>
</dbReference>
<evidence type="ECO:0000256" key="2">
    <source>
        <dbReference type="PROSITE-ProRule" id="PRU00339"/>
    </source>
</evidence>
<reference evidence="4" key="2">
    <citation type="submission" date="2020-10" db="EMBL/GenBank/DDBJ databases">
        <authorList>
            <person name="Cooper E.A."/>
            <person name="Brenton Z.W."/>
            <person name="Flinn B.S."/>
            <person name="Jenkins J."/>
            <person name="Shu S."/>
            <person name="Flowers D."/>
            <person name="Luo F."/>
            <person name="Wang Y."/>
            <person name="Xia P."/>
            <person name="Barry K."/>
            <person name="Daum C."/>
            <person name="Lipzen A."/>
            <person name="Yoshinaga Y."/>
            <person name="Schmutz J."/>
            <person name="Saski C."/>
            <person name="Vermerris W."/>
            <person name="Kresovich S."/>
        </authorList>
    </citation>
    <scope>NUCLEOTIDE SEQUENCE</scope>
</reference>
<feature type="repeat" description="TPR" evidence="2">
    <location>
        <begin position="382"/>
        <end position="415"/>
    </location>
</feature>
<protein>
    <recommendedName>
        <fullName evidence="3">Serine/threonine-protein kinase BSK1-like TPR repeats domain-containing protein</fullName>
    </recommendedName>
</protein>
<comment type="caution">
    <text evidence="4">The sequence shown here is derived from an EMBL/GenBank/DDBJ whole genome shotgun (WGS) entry which is preliminary data.</text>
</comment>
<organism evidence="4 5">
    <name type="scientific">Sorghum bicolor</name>
    <name type="common">Sorghum</name>
    <name type="synonym">Sorghum vulgare</name>
    <dbReference type="NCBI Taxonomy" id="4558"/>
    <lineage>
        <taxon>Eukaryota</taxon>
        <taxon>Viridiplantae</taxon>
        <taxon>Streptophyta</taxon>
        <taxon>Embryophyta</taxon>
        <taxon>Tracheophyta</taxon>
        <taxon>Spermatophyta</taxon>
        <taxon>Magnoliopsida</taxon>
        <taxon>Liliopsida</taxon>
        <taxon>Poales</taxon>
        <taxon>Poaceae</taxon>
        <taxon>PACMAD clade</taxon>
        <taxon>Panicoideae</taxon>
        <taxon>Andropogonodae</taxon>
        <taxon>Andropogoneae</taxon>
        <taxon>Sorghinae</taxon>
        <taxon>Sorghum</taxon>
    </lineage>
</organism>
<proteinExistence type="predicted"/>
<dbReference type="Gene3D" id="1.25.40.10">
    <property type="entry name" value="Tetratricopeptide repeat domain"/>
    <property type="match status" value="1"/>
</dbReference>
<gene>
    <name evidence="4" type="ORF">BDA96_01G311800</name>
</gene>
<dbReference type="InterPro" id="IPR019734">
    <property type="entry name" value="TPR_rpt"/>
</dbReference>
<dbReference type="EMBL" id="CM027680">
    <property type="protein sequence ID" value="KAG0550117.1"/>
    <property type="molecule type" value="Genomic_DNA"/>
</dbReference>
<dbReference type="InterPro" id="IPR002110">
    <property type="entry name" value="Ankyrin_rpt"/>
</dbReference>
<evidence type="ECO:0000313" key="4">
    <source>
        <dbReference type="EMBL" id="KAG0550117.1"/>
    </source>
</evidence>
<evidence type="ECO:0000256" key="1">
    <source>
        <dbReference type="PROSITE-ProRule" id="PRU00023"/>
    </source>
</evidence>
<feature type="repeat" description="ANK" evidence="1">
    <location>
        <begin position="91"/>
        <end position="123"/>
    </location>
</feature>
<dbReference type="PROSITE" id="PS50005">
    <property type="entry name" value="TPR"/>
    <property type="match status" value="1"/>
</dbReference>
<feature type="repeat" description="ANK" evidence="1">
    <location>
        <begin position="222"/>
        <end position="255"/>
    </location>
</feature>